<dbReference type="EMBL" id="CASHSV030000823">
    <property type="protein sequence ID" value="CAJ2678357.1"/>
    <property type="molecule type" value="Genomic_DNA"/>
</dbReference>
<organism evidence="1 2">
    <name type="scientific">Trifolium pratense</name>
    <name type="common">Red clover</name>
    <dbReference type="NCBI Taxonomy" id="57577"/>
    <lineage>
        <taxon>Eukaryota</taxon>
        <taxon>Viridiplantae</taxon>
        <taxon>Streptophyta</taxon>
        <taxon>Embryophyta</taxon>
        <taxon>Tracheophyta</taxon>
        <taxon>Spermatophyta</taxon>
        <taxon>Magnoliopsida</taxon>
        <taxon>eudicotyledons</taxon>
        <taxon>Gunneridae</taxon>
        <taxon>Pentapetalae</taxon>
        <taxon>rosids</taxon>
        <taxon>fabids</taxon>
        <taxon>Fabales</taxon>
        <taxon>Fabaceae</taxon>
        <taxon>Papilionoideae</taxon>
        <taxon>50 kb inversion clade</taxon>
        <taxon>NPAAA clade</taxon>
        <taxon>Hologalegina</taxon>
        <taxon>IRL clade</taxon>
        <taxon>Trifolieae</taxon>
        <taxon>Trifolium</taxon>
    </lineage>
</organism>
<comment type="caution">
    <text evidence="1">The sequence shown here is derived from an EMBL/GenBank/DDBJ whole genome shotgun (WGS) entry which is preliminary data.</text>
</comment>
<reference evidence="1" key="1">
    <citation type="submission" date="2023-10" db="EMBL/GenBank/DDBJ databases">
        <authorList>
            <person name="Rodriguez Cubillos JULIANA M."/>
            <person name="De Vega J."/>
        </authorList>
    </citation>
    <scope>NUCLEOTIDE SEQUENCE</scope>
</reference>
<sequence length="577" mass="66584">MAFSLPFVSKTNHKTFSLNKHSTNLAIKLYVPGQANCSFYNKTNFTFAKQIHISKIGKSKEALHIRHAKALDEVKKEFVGKIGKNMDECLSMVDSIQRLGIEYHFEDEIETTLQRKHMMHRFESIQGYNYQELSQVAFQFRMLRQEGYYISPDIFNKFCDNKGKLKDTYCEDIDGLIALFEASQLSIEGEDSLDNAGHFCRKYLNAWSSTFHDHPQVKDVAHTMMCPIHKTLSRFTPTIIQSQNVAWTNSLQQFSEIDTQMVSSLHIKEIFEVSKWWKELGLAKELEFARDEPIKWYMWPMACLPDPQFSEERVEITKPLSLIYIIDDLFDFYGNIDELTLFTDVVKRWDLEAIEQLPECMKVCYKALYDTTNEFALRTYIKHGWNPLTSLIKSWVRLLEAFLQEAKWFGSGHVPKSEEYLKNAIVSTGVHVILMHAFFVMGEGITNKTVSLMDDVPTIVSICATILRLCDDLEGHKDVNCDGNDGSYLECYMKDNPRVSIGQTRDYMSEQISDAWKQLNKECLNTNPLPSSFTKLCLNAARMVPIMYSYDGNTPSKLETYVKSLLYDASYVQNVSS</sequence>
<keyword evidence="2" id="KW-1185">Reference proteome</keyword>
<evidence type="ECO:0000313" key="2">
    <source>
        <dbReference type="Proteomes" id="UP001177021"/>
    </source>
</evidence>
<dbReference type="Proteomes" id="UP001177021">
    <property type="component" value="Unassembled WGS sequence"/>
</dbReference>
<protein>
    <submittedName>
        <fullName evidence="1">Uncharacterized protein</fullName>
    </submittedName>
</protein>
<evidence type="ECO:0000313" key="1">
    <source>
        <dbReference type="EMBL" id="CAJ2678357.1"/>
    </source>
</evidence>
<accession>A0ACB0MBU8</accession>
<gene>
    <name evidence="1" type="ORF">MILVUS5_LOCUS40656</name>
</gene>
<proteinExistence type="predicted"/>
<name>A0ACB0MBU8_TRIPR</name>